<dbReference type="Pfam" id="PF00990">
    <property type="entry name" value="GGDEF"/>
    <property type="match status" value="1"/>
</dbReference>
<dbReference type="Gene3D" id="3.30.450.40">
    <property type="match status" value="2"/>
</dbReference>
<dbReference type="SUPFAM" id="SSF55781">
    <property type="entry name" value="GAF domain-like"/>
    <property type="match status" value="2"/>
</dbReference>
<dbReference type="SUPFAM" id="SSF46894">
    <property type="entry name" value="C-terminal effector domain of the bipartite response regulators"/>
    <property type="match status" value="1"/>
</dbReference>
<dbReference type="InterPro" id="IPR036388">
    <property type="entry name" value="WH-like_DNA-bd_sf"/>
</dbReference>
<proteinExistence type="predicted"/>
<dbReference type="CDD" id="cd01949">
    <property type="entry name" value="GGDEF"/>
    <property type="match status" value="1"/>
</dbReference>
<accession>A0A1W1UGM3</accession>
<dbReference type="GO" id="GO:0006355">
    <property type="term" value="P:regulation of DNA-templated transcription"/>
    <property type="evidence" value="ECO:0007669"/>
    <property type="project" value="InterPro"/>
</dbReference>
<feature type="domain" description="OmpR/PhoB-type" evidence="7">
    <location>
        <begin position="517"/>
        <end position="618"/>
    </location>
</feature>
<dbReference type="STRING" id="695939.SAMN00790413_05458"/>
<evidence type="ECO:0000256" key="4">
    <source>
        <dbReference type="PROSITE-ProRule" id="PRU01091"/>
    </source>
</evidence>
<dbReference type="Gene3D" id="3.30.70.270">
    <property type="match status" value="1"/>
</dbReference>
<dbReference type="InterPro" id="IPR016032">
    <property type="entry name" value="Sig_transdc_resp-reg_C-effctor"/>
</dbReference>
<evidence type="ECO:0000313" key="8">
    <source>
        <dbReference type="EMBL" id="SMB80246.1"/>
    </source>
</evidence>
<keyword evidence="1" id="KW-0805">Transcription regulation</keyword>
<dbReference type="InterPro" id="IPR029016">
    <property type="entry name" value="GAF-like_dom_sf"/>
</dbReference>
<feature type="DNA-binding region" description="OmpR/PhoB-type" evidence="4">
    <location>
        <begin position="517"/>
        <end position="618"/>
    </location>
</feature>
<dbReference type="PANTHER" id="PTHR43102:SF2">
    <property type="entry name" value="GAF DOMAIN-CONTAINING PROTEIN"/>
    <property type="match status" value="1"/>
</dbReference>
<dbReference type="Pfam" id="PF00486">
    <property type="entry name" value="Trans_reg_C"/>
    <property type="match status" value="1"/>
</dbReference>
<dbReference type="AlphaFoldDB" id="A0A1W1UGM3"/>
<dbReference type="CDD" id="cd00383">
    <property type="entry name" value="trans_reg_C"/>
    <property type="match status" value="1"/>
</dbReference>
<dbReference type="InterPro" id="IPR003018">
    <property type="entry name" value="GAF"/>
</dbReference>
<name>A0A1W1UGM3_9DEIO</name>
<dbReference type="Proteomes" id="UP000192582">
    <property type="component" value="Unassembled WGS sequence"/>
</dbReference>
<keyword evidence="2 4" id="KW-0238">DNA-binding</keyword>
<dbReference type="PANTHER" id="PTHR43102">
    <property type="entry name" value="SLR1143 PROTEIN"/>
    <property type="match status" value="1"/>
</dbReference>
<dbReference type="RefSeq" id="WP_084045676.1">
    <property type="nucleotide sequence ID" value="NZ_FWWU01000004.1"/>
</dbReference>
<protein>
    <submittedName>
        <fullName evidence="8">Diguanylate cyclase (GGDEF) domain-containing protein</fullName>
    </submittedName>
</protein>
<dbReference type="GO" id="GO:0003677">
    <property type="term" value="F:DNA binding"/>
    <property type="evidence" value="ECO:0007669"/>
    <property type="project" value="UniProtKB-UniRule"/>
</dbReference>
<dbReference type="EMBL" id="FWWU01000004">
    <property type="protein sequence ID" value="SMB80246.1"/>
    <property type="molecule type" value="Genomic_DNA"/>
</dbReference>
<reference evidence="8 9" key="1">
    <citation type="submission" date="2017-04" db="EMBL/GenBank/DDBJ databases">
        <authorList>
            <person name="Afonso C.L."/>
            <person name="Miller P.J."/>
            <person name="Scott M.A."/>
            <person name="Spackman E."/>
            <person name="Goraichik I."/>
            <person name="Dimitrov K.M."/>
            <person name="Suarez D.L."/>
            <person name="Swayne D.E."/>
        </authorList>
    </citation>
    <scope>NUCLEOTIDE SEQUENCE [LARGE SCALE GENOMIC DNA]</scope>
    <source>
        <strain evidence="8 9">KR-140</strain>
    </source>
</reference>
<dbReference type="PROSITE" id="PS51755">
    <property type="entry name" value="OMPR_PHOB"/>
    <property type="match status" value="1"/>
</dbReference>
<evidence type="ECO:0000313" key="9">
    <source>
        <dbReference type="Proteomes" id="UP000192582"/>
    </source>
</evidence>
<dbReference type="SMART" id="SM00065">
    <property type="entry name" value="GAF"/>
    <property type="match status" value="2"/>
</dbReference>
<dbReference type="SMART" id="SM00862">
    <property type="entry name" value="Trans_reg_C"/>
    <property type="match status" value="1"/>
</dbReference>
<evidence type="ECO:0000259" key="6">
    <source>
        <dbReference type="PROSITE" id="PS50887"/>
    </source>
</evidence>
<dbReference type="InterPro" id="IPR043128">
    <property type="entry name" value="Rev_trsase/Diguanyl_cyclase"/>
</dbReference>
<evidence type="ECO:0000256" key="3">
    <source>
        <dbReference type="ARBA" id="ARBA00023163"/>
    </source>
</evidence>
<evidence type="ECO:0000256" key="5">
    <source>
        <dbReference type="SAM" id="MobiDB-lite"/>
    </source>
</evidence>
<feature type="domain" description="GGDEF" evidence="6">
    <location>
        <begin position="383"/>
        <end position="508"/>
    </location>
</feature>
<dbReference type="InterPro" id="IPR029787">
    <property type="entry name" value="Nucleotide_cyclase"/>
</dbReference>
<dbReference type="SUPFAM" id="SSF55073">
    <property type="entry name" value="Nucleotide cyclase"/>
    <property type="match status" value="1"/>
</dbReference>
<dbReference type="Gene3D" id="1.10.10.10">
    <property type="entry name" value="Winged helix-like DNA-binding domain superfamily/Winged helix DNA-binding domain"/>
    <property type="match status" value="1"/>
</dbReference>
<dbReference type="InterPro" id="IPR001867">
    <property type="entry name" value="OmpR/PhoB-type_DNA-bd"/>
</dbReference>
<feature type="region of interest" description="Disordered" evidence="5">
    <location>
        <begin position="496"/>
        <end position="522"/>
    </location>
</feature>
<evidence type="ECO:0000256" key="1">
    <source>
        <dbReference type="ARBA" id="ARBA00023015"/>
    </source>
</evidence>
<dbReference type="SMART" id="SM00267">
    <property type="entry name" value="GGDEF"/>
    <property type="match status" value="1"/>
</dbReference>
<dbReference type="NCBIfam" id="TIGR00254">
    <property type="entry name" value="GGDEF"/>
    <property type="match status" value="1"/>
</dbReference>
<dbReference type="InterPro" id="IPR000160">
    <property type="entry name" value="GGDEF_dom"/>
</dbReference>
<gene>
    <name evidence="8" type="ORF">SAMN00790413_05458</name>
</gene>
<organism evidence="8 9">
    <name type="scientific">Deinococcus hopiensis KR-140</name>
    <dbReference type="NCBI Taxonomy" id="695939"/>
    <lineage>
        <taxon>Bacteria</taxon>
        <taxon>Thermotogati</taxon>
        <taxon>Deinococcota</taxon>
        <taxon>Deinococci</taxon>
        <taxon>Deinococcales</taxon>
        <taxon>Deinococcaceae</taxon>
        <taxon>Deinococcus</taxon>
    </lineage>
</organism>
<evidence type="ECO:0000256" key="2">
    <source>
        <dbReference type="ARBA" id="ARBA00023125"/>
    </source>
</evidence>
<sequence length="623" mass="67585">MSALPQQDELQRLEALARYEILDTLPEEAFDRIANLAARLFGTPIALVSMVDENRQWFKACLGLDLRQTDRSLSFCAHAILSEGVMVVPDATRDPRFAGNALVTGEPNIRFYAGAPLITPDGHKLGTLCVIDDVPRAGLSPEEQTNLSDLAALVVDELELRRAQRDLENEARAKTQMVAELRRATEAAQLHVAMAEMMEYDLELSELVPAIGELLGRAASIHWLGLHLPSGDGQVTTYSWYDPSVPEAFTQRMTEVGIDATRGLHLRLQPDAPLFLDHAELGGQGSLNPALTETGVRSMAWFPLALMGGARALVTFARFADPVLWRPDDQRLLRSASRTLNVSVTRREQLRKLEVLAFVDSLTGLGNRRALERDLQARVSAGKAFALSLIDLGGLQAINEAEGYERGDVLLHLFGEALQTRLGDSGTAYRLSGDEFALLTASDRSASPHVEEALGLVRGAGFELSGVRTASVHSPENGTDAQALFSAAGTQLYDTRQTGGQEEPDPPAAPGDRARVTPAKRAAPLSLGPLSLQDNRVRSGNSAVKLTRHEAELLAVLMRHPGQVVSREALTREVWGAASTPGSNPVEVHIFNLRRKLRQLTDEVGVQTVRGQGYLLQGDLGGA</sequence>
<dbReference type="OrthoDB" id="9812358at2"/>
<keyword evidence="9" id="KW-1185">Reference proteome</keyword>
<dbReference type="PROSITE" id="PS50887">
    <property type="entry name" value="GGDEF"/>
    <property type="match status" value="1"/>
</dbReference>
<keyword evidence="3" id="KW-0804">Transcription</keyword>
<dbReference type="Pfam" id="PF01590">
    <property type="entry name" value="GAF"/>
    <property type="match status" value="1"/>
</dbReference>
<dbReference type="GO" id="GO:0000160">
    <property type="term" value="P:phosphorelay signal transduction system"/>
    <property type="evidence" value="ECO:0007669"/>
    <property type="project" value="InterPro"/>
</dbReference>
<evidence type="ECO:0000259" key="7">
    <source>
        <dbReference type="PROSITE" id="PS51755"/>
    </source>
</evidence>